<accession>A0A644ZN52</accession>
<dbReference type="InterPro" id="IPR007395">
    <property type="entry name" value="Zn_peptidase_2"/>
</dbReference>
<evidence type="ECO:0008006" key="3">
    <source>
        <dbReference type="Google" id="ProtNLM"/>
    </source>
</evidence>
<reference evidence="2" key="1">
    <citation type="submission" date="2019-08" db="EMBL/GenBank/DDBJ databases">
        <authorList>
            <person name="Kucharzyk K."/>
            <person name="Murdoch R.W."/>
            <person name="Higgins S."/>
            <person name="Loffler F."/>
        </authorList>
    </citation>
    <scope>NUCLEOTIDE SEQUENCE</scope>
</reference>
<protein>
    <recommendedName>
        <fullName evidence="3">Neutral zinc metallopeptidase</fullName>
    </recommendedName>
</protein>
<comment type="caution">
    <text evidence="2">The sequence shown here is derived from an EMBL/GenBank/DDBJ whole genome shotgun (WGS) entry which is preliminary data.</text>
</comment>
<gene>
    <name evidence="2" type="ORF">SDC9_88849</name>
</gene>
<sequence>MQNDYAYFFANNLYWVLLIPVFLLSLYAQAQVSGSFNRYSKETNRRRMTGAQAAEAVLRAHGVTGVTIHPTKGRLTDHYDPRSNAIYLSEDVYGAATVAAVGVACHEAGHAVQYAVGYGPIRLRNLIIPATSFGSRFSFILLMIGMLMYSQSLFLAGIILFGITTFFQLVTLPVEFNASARAIETIEGEGLLAEEEIGGAKKVLRAAALTYVAALLTSLLQLMRFVAIFAARGGNRRGGRR</sequence>
<dbReference type="AlphaFoldDB" id="A0A644ZN52"/>
<feature type="transmembrane region" description="Helical" evidence="1">
    <location>
        <begin position="139"/>
        <end position="167"/>
    </location>
</feature>
<organism evidence="2">
    <name type="scientific">bioreactor metagenome</name>
    <dbReference type="NCBI Taxonomy" id="1076179"/>
    <lineage>
        <taxon>unclassified sequences</taxon>
        <taxon>metagenomes</taxon>
        <taxon>ecological metagenomes</taxon>
    </lineage>
</organism>
<evidence type="ECO:0000313" key="2">
    <source>
        <dbReference type="EMBL" id="MPM42186.1"/>
    </source>
</evidence>
<keyword evidence="1" id="KW-0812">Transmembrane</keyword>
<dbReference type="PANTHER" id="PTHR36434:SF1">
    <property type="entry name" value="MEMBRANE PROTEASE YUGP-RELATED"/>
    <property type="match status" value="1"/>
</dbReference>
<evidence type="ECO:0000256" key="1">
    <source>
        <dbReference type="SAM" id="Phobius"/>
    </source>
</evidence>
<proteinExistence type="predicted"/>
<keyword evidence="1" id="KW-1133">Transmembrane helix</keyword>
<keyword evidence="1" id="KW-0472">Membrane</keyword>
<dbReference type="EMBL" id="VSSQ01009636">
    <property type="protein sequence ID" value="MPM42186.1"/>
    <property type="molecule type" value="Genomic_DNA"/>
</dbReference>
<dbReference type="PANTHER" id="PTHR36434">
    <property type="entry name" value="MEMBRANE PROTEASE YUGP-RELATED"/>
    <property type="match status" value="1"/>
</dbReference>
<feature type="transmembrane region" description="Helical" evidence="1">
    <location>
        <begin position="6"/>
        <end position="28"/>
    </location>
</feature>
<name>A0A644ZN52_9ZZZZ</name>
<dbReference type="Pfam" id="PF04298">
    <property type="entry name" value="Zn_peptidase_2"/>
    <property type="match status" value="1"/>
</dbReference>
<feature type="transmembrane region" description="Helical" evidence="1">
    <location>
        <begin position="208"/>
        <end position="231"/>
    </location>
</feature>